<feature type="signal peptide" evidence="5">
    <location>
        <begin position="1"/>
        <end position="24"/>
    </location>
</feature>
<feature type="chain" id="PRO_5043611833" evidence="5">
    <location>
        <begin position="25"/>
        <end position="339"/>
    </location>
</feature>
<evidence type="ECO:0000256" key="1">
    <source>
        <dbReference type="ARBA" id="ARBA00004418"/>
    </source>
</evidence>
<dbReference type="Gene3D" id="3.30.200.100">
    <property type="entry name" value="MucB/RseB, C-terminal domain"/>
    <property type="match status" value="1"/>
</dbReference>
<feature type="domain" description="MucB/RseB C-terminal" evidence="7">
    <location>
        <begin position="235"/>
        <end position="336"/>
    </location>
</feature>
<evidence type="ECO:0000256" key="2">
    <source>
        <dbReference type="ARBA" id="ARBA00008150"/>
    </source>
</evidence>
<dbReference type="EMBL" id="JAZIBG010000028">
    <property type="protein sequence ID" value="MEF7614706.1"/>
    <property type="molecule type" value="Genomic_DNA"/>
</dbReference>
<reference evidence="8 9" key="1">
    <citation type="submission" date="2024-02" db="EMBL/GenBank/DDBJ databases">
        <title>Genome sequence of Aquincola sp. MAHUQ-54.</title>
        <authorList>
            <person name="Huq M.A."/>
        </authorList>
    </citation>
    <scope>NUCLEOTIDE SEQUENCE [LARGE SCALE GENOMIC DNA]</scope>
    <source>
        <strain evidence="8 9">MAHUQ-54</strain>
    </source>
</reference>
<dbReference type="Gene3D" id="2.50.20.10">
    <property type="entry name" value="Lipoprotein localisation LolA/LolB/LppX"/>
    <property type="match status" value="1"/>
</dbReference>
<evidence type="ECO:0000259" key="7">
    <source>
        <dbReference type="Pfam" id="PF17188"/>
    </source>
</evidence>
<evidence type="ECO:0000256" key="3">
    <source>
        <dbReference type="ARBA" id="ARBA00022729"/>
    </source>
</evidence>
<keyword evidence="3 5" id="KW-0732">Signal</keyword>
<organism evidence="8 9">
    <name type="scientific">Aquincola agrisoli</name>
    <dbReference type="NCBI Taxonomy" id="3119538"/>
    <lineage>
        <taxon>Bacteria</taxon>
        <taxon>Pseudomonadati</taxon>
        <taxon>Pseudomonadota</taxon>
        <taxon>Betaproteobacteria</taxon>
        <taxon>Burkholderiales</taxon>
        <taxon>Sphaerotilaceae</taxon>
        <taxon>Aquincola</taxon>
    </lineage>
</organism>
<keyword evidence="9" id="KW-1185">Reference proteome</keyword>
<evidence type="ECO:0000313" key="8">
    <source>
        <dbReference type="EMBL" id="MEF7614706.1"/>
    </source>
</evidence>
<evidence type="ECO:0000256" key="5">
    <source>
        <dbReference type="SAM" id="SignalP"/>
    </source>
</evidence>
<dbReference type="GO" id="GO:0032885">
    <property type="term" value="P:regulation of polysaccharide biosynthetic process"/>
    <property type="evidence" value="ECO:0007669"/>
    <property type="project" value="TreeGrafter"/>
</dbReference>
<dbReference type="PIRSF" id="PIRSF005427">
    <property type="entry name" value="RseB"/>
    <property type="match status" value="1"/>
</dbReference>
<dbReference type="Pfam" id="PF17188">
    <property type="entry name" value="MucB_RseB_C"/>
    <property type="match status" value="1"/>
</dbReference>
<evidence type="ECO:0000256" key="4">
    <source>
        <dbReference type="ARBA" id="ARBA00022764"/>
    </source>
</evidence>
<dbReference type="CDD" id="cd16327">
    <property type="entry name" value="RseB"/>
    <property type="match status" value="1"/>
</dbReference>
<dbReference type="InterPro" id="IPR005588">
    <property type="entry name" value="MucB_RseB"/>
</dbReference>
<keyword evidence="4" id="KW-0574">Periplasm</keyword>
<proteinExistence type="inferred from homology"/>
<dbReference type="PANTHER" id="PTHR38782:SF1">
    <property type="entry name" value="SIGMA-E FACTOR REGULATORY PROTEIN RSEB"/>
    <property type="match status" value="1"/>
</dbReference>
<dbReference type="InterPro" id="IPR038484">
    <property type="entry name" value="MucB/RseB_C_sf"/>
</dbReference>
<accession>A0AAW9QBD9</accession>
<protein>
    <submittedName>
        <fullName evidence="8">MucB/RseB C-terminal domain-containing protein</fullName>
    </submittedName>
</protein>
<dbReference type="InterPro" id="IPR033434">
    <property type="entry name" value="MucB/RseB_N"/>
</dbReference>
<sequence>MRCRRLIPVAIVALSAAALGTAWAGPVSAPAAAASAPKDGPAWLARIHAAASQRNYQGTMVFTAGGAVTSSRIAHYCEGTNTYERIEGLDGERRQVLRHNDIVQTMWPGSRLAAVEQRDPLAPFPALLKTSEEQLFDRYELVAEGVDRVAGHDSLVFLLKPRDSDRFAQRLWADRGTGLLLRTDVLGAEDRVLESAAFTDLTIGVRPQPESVLKAMKKLDGYRVLRPVLTPAKLEAEGWSLKSPVKGFRQIRCVKRPLETPVLDQSAGADVLQVVYSDGLTHVSVFIEPFSQERHRQAVETSIGATHTLMQRHGDWWVTTMGDVPLSTLRKFNKALERR</sequence>
<dbReference type="GO" id="GO:0030288">
    <property type="term" value="C:outer membrane-bounded periplasmic space"/>
    <property type="evidence" value="ECO:0007669"/>
    <property type="project" value="TreeGrafter"/>
</dbReference>
<dbReference type="Proteomes" id="UP001336250">
    <property type="component" value="Unassembled WGS sequence"/>
</dbReference>
<comment type="similarity">
    <text evidence="2">Belongs to the RseB family.</text>
</comment>
<name>A0AAW9QBD9_9BURK</name>
<comment type="caution">
    <text evidence="8">The sequence shown here is derived from an EMBL/GenBank/DDBJ whole genome shotgun (WGS) entry which is preliminary data.</text>
</comment>
<dbReference type="Pfam" id="PF03888">
    <property type="entry name" value="MucB_RseB"/>
    <property type="match status" value="1"/>
</dbReference>
<dbReference type="InterPro" id="IPR033436">
    <property type="entry name" value="MucB/RseB_C"/>
</dbReference>
<dbReference type="AlphaFoldDB" id="A0AAW9QBD9"/>
<dbReference type="GO" id="GO:0045152">
    <property type="term" value="F:antisigma factor binding"/>
    <property type="evidence" value="ECO:0007669"/>
    <property type="project" value="TreeGrafter"/>
</dbReference>
<gene>
    <name evidence="8" type="ORF">V4F39_12360</name>
</gene>
<evidence type="ECO:0000313" key="9">
    <source>
        <dbReference type="Proteomes" id="UP001336250"/>
    </source>
</evidence>
<evidence type="ECO:0000259" key="6">
    <source>
        <dbReference type="Pfam" id="PF03888"/>
    </source>
</evidence>
<dbReference type="PANTHER" id="PTHR38782">
    <property type="match status" value="1"/>
</dbReference>
<feature type="domain" description="MucB/RseB N-terminal" evidence="6">
    <location>
        <begin position="41"/>
        <end position="212"/>
    </location>
</feature>
<comment type="subcellular location">
    <subcellularLocation>
        <location evidence="1">Periplasm</location>
    </subcellularLocation>
</comment>